<dbReference type="Proteomes" id="UP000637239">
    <property type="component" value="Chromosome 6"/>
</dbReference>
<organism evidence="1 2">
    <name type="scientific">Aspergillus chevalieri</name>
    <name type="common">Eurotium chevalieri</name>
    <dbReference type="NCBI Taxonomy" id="182096"/>
    <lineage>
        <taxon>Eukaryota</taxon>
        <taxon>Fungi</taxon>
        <taxon>Dikarya</taxon>
        <taxon>Ascomycota</taxon>
        <taxon>Pezizomycotina</taxon>
        <taxon>Eurotiomycetes</taxon>
        <taxon>Eurotiomycetidae</taxon>
        <taxon>Eurotiales</taxon>
        <taxon>Aspergillaceae</taxon>
        <taxon>Aspergillus</taxon>
        <taxon>Aspergillus subgen. Aspergillus</taxon>
    </lineage>
</organism>
<proteinExistence type="predicted"/>
<dbReference type="AlphaFoldDB" id="A0A7R7ZS54"/>
<dbReference type="GeneID" id="66985395"/>
<dbReference type="RefSeq" id="XP_043139559.1">
    <property type="nucleotide sequence ID" value="XM_043282150.1"/>
</dbReference>
<name>A0A7R7ZS54_ASPCH</name>
<accession>A0A7R7ZS54</accession>
<evidence type="ECO:0000313" key="2">
    <source>
        <dbReference type="Proteomes" id="UP000637239"/>
    </source>
</evidence>
<dbReference type="EMBL" id="AP024421">
    <property type="protein sequence ID" value="BCR91037.1"/>
    <property type="molecule type" value="Genomic_DNA"/>
</dbReference>
<protein>
    <submittedName>
        <fullName evidence="1">Uncharacterized protein</fullName>
    </submittedName>
</protein>
<gene>
    <name evidence="1" type="ORF">ACHE_60923S</name>
</gene>
<reference evidence="1" key="1">
    <citation type="submission" date="2021-01" db="EMBL/GenBank/DDBJ databases">
        <authorList>
            <consortium name="Aspergillus chevalieri M1 genome sequencing consortium"/>
            <person name="Kazuki M."/>
            <person name="Futagami T."/>
        </authorList>
    </citation>
    <scope>NUCLEOTIDE SEQUENCE</scope>
    <source>
        <strain evidence="1">M1</strain>
    </source>
</reference>
<evidence type="ECO:0000313" key="1">
    <source>
        <dbReference type="EMBL" id="BCR91037.1"/>
    </source>
</evidence>
<reference evidence="1" key="2">
    <citation type="submission" date="2021-02" db="EMBL/GenBank/DDBJ databases">
        <title>Aspergillus chevalieri M1 genome sequence.</title>
        <authorList>
            <person name="Kadooka C."/>
            <person name="Mori K."/>
            <person name="Futagami T."/>
        </authorList>
    </citation>
    <scope>NUCLEOTIDE SEQUENCE</scope>
    <source>
        <strain evidence="1">M1</strain>
    </source>
</reference>
<keyword evidence="2" id="KW-1185">Reference proteome</keyword>
<dbReference type="KEGG" id="ache:ACHE_60923S"/>
<sequence>MVSQWSLWHPFRIWRSELHTPQLTQCFNCMFHCRHPCHPQPILHTFLSDPVSLSGPSLPILVPIPIPLTSRAPASLLVHIGVIILISPIRAVSCFASMPAASKAPDTLSLDLRSSL</sequence>